<sequence length="34" mass="3776">AASGVCLMLLFLKYQVRIKIDDLPVANCKLPQLT</sequence>
<accession>A0A0F8YQ85</accession>
<comment type="caution">
    <text evidence="1">The sequence shown here is derived from an EMBL/GenBank/DDBJ whole genome shotgun (WGS) entry which is preliminary data.</text>
</comment>
<organism evidence="1">
    <name type="scientific">marine sediment metagenome</name>
    <dbReference type="NCBI Taxonomy" id="412755"/>
    <lineage>
        <taxon>unclassified sequences</taxon>
        <taxon>metagenomes</taxon>
        <taxon>ecological metagenomes</taxon>
    </lineage>
</organism>
<gene>
    <name evidence="1" type="ORF">LCGC14_2792490</name>
</gene>
<name>A0A0F8YQ85_9ZZZZ</name>
<dbReference type="EMBL" id="LAZR01052181">
    <property type="protein sequence ID" value="KKK83527.1"/>
    <property type="molecule type" value="Genomic_DNA"/>
</dbReference>
<evidence type="ECO:0000313" key="1">
    <source>
        <dbReference type="EMBL" id="KKK83527.1"/>
    </source>
</evidence>
<reference evidence="1" key="1">
    <citation type="journal article" date="2015" name="Nature">
        <title>Complex archaea that bridge the gap between prokaryotes and eukaryotes.</title>
        <authorList>
            <person name="Spang A."/>
            <person name="Saw J.H."/>
            <person name="Jorgensen S.L."/>
            <person name="Zaremba-Niedzwiedzka K."/>
            <person name="Martijn J."/>
            <person name="Lind A.E."/>
            <person name="van Eijk R."/>
            <person name="Schleper C."/>
            <person name="Guy L."/>
            <person name="Ettema T.J."/>
        </authorList>
    </citation>
    <scope>NUCLEOTIDE SEQUENCE</scope>
</reference>
<protein>
    <submittedName>
        <fullName evidence="1">Uncharacterized protein</fullName>
    </submittedName>
</protein>
<feature type="non-terminal residue" evidence="1">
    <location>
        <position position="1"/>
    </location>
</feature>
<proteinExistence type="predicted"/>
<dbReference type="AlphaFoldDB" id="A0A0F8YQ85"/>